<keyword evidence="2" id="KW-1185">Reference proteome</keyword>
<protein>
    <submittedName>
        <fullName evidence="1 3">Uncharacterized protein</fullName>
    </submittedName>
</protein>
<evidence type="ECO:0000313" key="2">
    <source>
        <dbReference type="Proteomes" id="UP000278807"/>
    </source>
</evidence>
<evidence type="ECO:0000313" key="1">
    <source>
        <dbReference type="EMBL" id="VDO02341.1"/>
    </source>
</evidence>
<organism evidence="3">
    <name type="scientific">Rodentolepis nana</name>
    <name type="common">Dwarf tapeworm</name>
    <name type="synonym">Hymenolepis nana</name>
    <dbReference type="NCBI Taxonomy" id="102285"/>
    <lineage>
        <taxon>Eukaryota</taxon>
        <taxon>Metazoa</taxon>
        <taxon>Spiralia</taxon>
        <taxon>Lophotrochozoa</taxon>
        <taxon>Platyhelminthes</taxon>
        <taxon>Cestoda</taxon>
        <taxon>Eucestoda</taxon>
        <taxon>Cyclophyllidea</taxon>
        <taxon>Hymenolepididae</taxon>
        <taxon>Rodentolepis</taxon>
    </lineage>
</organism>
<sequence length="60" mass="6716">MKAMRGKLVRKDDGQPSVAPPHPILDLALLHLLLLQSKRLTGGFNVEDISWMSELKTGEY</sequence>
<dbReference type="EMBL" id="UZAE01007184">
    <property type="protein sequence ID" value="VDO02341.1"/>
    <property type="molecule type" value="Genomic_DNA"/>
</dbReference>
<dbReference type="AlphaFoldDB" id="A0A0R3THE5"/>
<dbReference type="WBParaSite" id="HNAJ_0000648601-mRNA-1">
    <property type="protein sequence ID" value="HNAJ_0000648601-mRNA-1"/>
    <property type="gene ID" value="HNAJ_0000648601"/>
</dbReference>
<dbReference type="Proteomes" id="UP000278807">
    <property type="component" value="Unassembled WGS sequence"/>
</dbReference>
<evidence type="ECO:0000313" key="3">
    <source>
        <dbReference type="WBParaSite" id="HNAJ_0000648601-mRNA-1"/>
    </source>
</evidence>
<reference evidence="3" key="1">
    <citation type="submission" date="2017-02" db="UniProtKB">
        <authorList>
            <consortium name="WormBaseParasite"/>
        </authorList>
    </citation>
    <scope>IDENTIFICATION</scope>
</reference>
<proteinExistence type="predicted"/>
<reference evidence="1 2" key="2">
    <citation type="submission" date="2018-11" db="EMBL/GenBank/DDBJ databases">
        <authorList>
            <consortium name="Pathogen Informatics"/>
        </authorList>
    </citation>
    <scope>NUCLEOTIDE SEQUENCE [LARGE SCALE GENOMIC DNA]</scope>
</reference>
<name>A0A0R3THE5_RODNA</name>
<accession>A0A0R3THE5</accession>
<gene>
    <name evidence="1" type="ORF">HNAJ_LOCUS6481</name>
</gene>